<dbReference type="GO" id="GO:0016020">
    <property type="term" value="C:membrane"/>
    <property type="evidence" value="ECO:0007669"/>
    <property type="project" value="UniProtKB-SubCell"/>
</dbReference>
<evidence type="ECO:0000313" key="5">
    <source>
        <dbReference type="EMBL" id="CAL0327667.1"/>
    </source>
</evidence>
<keyword evidence="2" id="KW-0472">Membrane</keyword>
<evidence type="ECO:0000313" key="6">
    <source>
        <dbReference type="Proteomes" id="UP001497480"/>
    </source>
</evidence>
<comment type="subcellular location">
    <subcellularLocation>
        <location evidence="1">Membrane</location>
    </subcellularLocation>
</comment>
<accession>A0AAV1Y104</accession>
<feature type="domain" description="VASt" evidence="4">
    <location>
        <begin position="75"/>
        <end position="244"/>
    </location>
</feature>
<name>A0AAV1Y104_LUPLU</name>
<protein>
    <recommendedName>
        <fullName evidence="4">VASt domain-containing protein</fullName>
    </recommendedName>
</protein>
<dbReference type="Proteomes" id="UP001497480">
    <property type="component" value="Unassembled WGS sequence"/>
</dbReference>
<keyword evidence="6" id="KW-1185">Reference proteome</keyword>
<evidence type="ECO:0000256" key="3">
    <source>
        <dbReference type="SAM" id="MobiDB-lite"/>
    </source>
</evidence>
<feature type="region of interest" description="Disordered" evidence="3">
    <location>
        <begin position="29"/>
        <end position="50"/>
    </location>
</feature>
<proteinExistence type="predicted"/>
<dbReference type="Pfam" id="PF16016">
    <property type="entry name" value="VASt"/>
    <property type="match status" value="1"/>
</dbReference>
<dbReference type="InterPro" id="IPR031968">
    <property type="entry name" value="VASt"/>
</dbReference>
<dbReference type="EMBL" id="CAXHTB010000020">
    <property type="protein sequence ID" value="CAL0327667.1"/>
    <property type="molecule type" value="Genomic_DNA"/>
</dbReference>
<dbReference type="PANTHER" id="PTHR46296">
    <property type="entry name" value="BNAA05G37250D PROTEIN"/>
    <property type="match status" value="1"/>
</dbReference>
<gene>
    <name evidence="5" type="ORF">LLUT_LOCUS28727</name>
</gene>
<organism evidence="5 6">
    <name type="scientific">Lupinus luteus</name>
    <name type="common">European yellow lupine</name>
    <dbReference type="NCBI Taxonomy" id="3873"/>
    <lineage>
        <taxon>Eukaryota</taxon>
        <taxon>Viridiplantae</taxon>
        <taxon>Streptophyta</taxon>
        <taxon>Embryophyta</taxon>
        <taxon>Tracheophyta</taxon>
        <taxon>Spermatophyta</taxon>
        <taxon>Magnoliopsida</taxon>
        <taxon>eudicotyledons</taxon>
        <taxon>Gunneridae</taxon>
        <taxon>Pentapetalae</taxon>
        <taxon>rosids</taxon>
        <taxon>fabids</taxon>
        <taxon>Fabales</taxon>
        <taxon>Fabaceae</taxon>
        <taxon>Papilionoideae</taxon>
        <taxon>50 kb inversion clade</taxon>
        <taxon>genistoids sensu lato</taxon>
        <taxon>core genistoids</taxon>
        <taxon>Genisteae</taxon>
        <taxon>Lupinus</taxon>
    </lineage>
</organism>
<evidence type="ECO:0000256" key="2">
    <source>
        <dbReference type="ARBA" id="ARBA00023136"/>
    </source>
</evidence>
<comment type="caution">
    <text evidence="5">The sequence shown here is derived from an EMBL/GenBank/DDBJ whole genome shotgun (WGS) entry which is preliminary data.</text>
</comment>
<evidence type="ECO:0000256" key="1">
    <source>
        <dbReference type="ARBA" id="ARBA00004370"/>
    </source>
</evidence>
<dbReference type="PANTHER" id="PTHR46296:SF7">
    <property type="entry name" value="C2 DOMAIN-CONTAINING PROTEIN"/>
    <property type="match status" value="1"/>
</dbReference>
<sequence>MAEVNQELEILGNCLDRIFIKKERSSKVEDSSKQSNSLSDYADNIQEKSPPCSFKQTMTLMASIDNKLEMPQNLAGGILVDHIYAVSPYDLNLFLFAPNSTFRKDLAELQGTTNVQEGPWAWKHGDNMSCLKRVVTYATKLVKAVNATEEQTYIRVTRNEFSVLFSISMPEIPFGNKFRIELLYKIMPGGLFSGEVSSHFVVSWGIVFLQSTMLKGIIERGIQQGMKESFDQFCNLLAQNFKVL</sequence>
<dbReference type="PROSITE" id="PS51778">
    <property type="entry name" value="VAST"/>
    <property type="match status" value="1"/>
</dbReference>
<evidence type="ECO:0000259" key="4">
    <source>
        <dbReference type="PROSITE" id="PS51778"/>
    </source>
</evidence>
<reference evidence="5 6" key="1">
    <citation type="submission" date="2024-03" db="EMBL/GenBank/DDBJ databases">
        <authorList>
            <person name="Martinez-Hernandez J."/>
        </authorList>
    </citation>
    <scope>NUCLEOTIDE SEQUENCE [LARGE SCALE GENOMIC DNA]</scope>
</reference>
<dbReference type="InterPro" id="IPR044511">
    <property type="entry name" value="At1g03370/At5g50170-like"/>
</dbReference>
<dbReference type="AlphaFoldDB" id="A0AAV1Y104"/>